<proteinExistence type="predicted"/>
<reference evidence="1" key="1">
    <citation type="submission" date="2018-12" db="EMBL/GenBank/DDBJ databases">
        <title>Novel natural products biosynthetic potential of the class Ktedonobacteria.</title>
        <authorList>
            <person name="Zheng Y."/>
            <person name="Saitou A."/>
            <person name="Wang C.M."/>
            <person name="Toyoda A."/>
            <person name="Minakuchi Y."/>
            <person name="Sekiguchi Y."/>
            <person name="Ueda K."/>
            <person name="Takano H."/>
            <person name="Sakai Y."/>
            <person name="Yokota A."/>
            <person name="Yabe S."/>
        </authorList>
    </citation>
    <scope>NUCLEOTIDE SEQUENCE</scope>
    <source>
        <strain evidence="1">COM3</strain>
    </source>
</reference>
<dbReference type="AlphaFoldDB" id="A0A455SF18"/>
<name>A0A455SF18_9CHLR</name>
<dbReference type="EMBL" id="AP019376">
    <property type="protein sequence ID" value="BBH87057.1"/>
    <property type="molecule type" value="Genomic_DNA"/>
</dbReference>
<protein>
    <submittedName>
        <fullName evidence="1">Uncharacterized protein</fullName>
    </submittedName>
</protein>
<sequence>MSIQIYTLTHEYADVWIAADGELHTCYAYGGTRMVDPSRKSTQIEDMLKRLMWDESLFKNRLINGALRRGVLDTFQDRLPEGLSESVVGGARCIIVPRDQETYTVLTDPQHPAFYEKLSPIFAEIGAFLNEQQGRIKLTPDFGRFAGLADLLATYTPHVLGIRCPDGGCGGKSSYSSTGVIAALELLDIADYTQKAVTLIGAAGAMGSDITRYFEERMFEDVVVCDLVYDQAEATVTAPSSFVHLSAKNHCFTDACLQRGGTIVATTVGEELENSNWQLIPPGTRLFLAHNLAIPRGERGLHLMQELQKQGVLALPGQLLTLGGALTSRVEWFWRQSRPNQAFDKPLAHAIVYAVVQFLTREILATAQETGKTPYEAMLQFVDGEQ</sequence>
<organism evidence="1">
    <name type="scientific">Thermosporothrix sp. COM3</name>
    <dbReference type="NCBI Taxonomy" id="2490863"/>
    <lineage>
        <taxon>Bacteria</taxon>
        <taxon>Bacillati</taxon>
        <taxon>Chloroflexota</taxon>
        <taxon>Ktedonobacteria</taxon>
        <taxon>Ktedonobacterales</taxon>
        <taxon>Thermosporotrichaceae</taxon>
        <taxon>Thermosporothrix</taxon>
    </lineage>
</organism>
<accession>A0A455SF18</accession>
<gene>
    <name evidence="1" type="ORF">KTC_18080</name>
</gene>
<evidence type="ECO:0000313" key="1">
    <source>
        <dbReference type="EMBL" id="BBH87057.1"/>
    </source>
</evidence>